<protein>
    <submittedName>
        <fullName evidence="2">DUF362 domain-containing protein</fullName>
    </submittedName>
</protein>
<comment type="caution">
    <text evidence="2">The sequence shown here is derived from an EMBL/GenBank/DDBJ whole genome shotgun (WGS) entry which is preliminary data.</text>
</comment>
<evidence type="ECO:0000259" key="1">
    <source>
        <dbReference type="Pfam" id="PF04015"/>
    </source>
</evidence>
<reference evidence="2" key="1">
    <citation type="journal article" date="2020" name="bioRxiv">
        <title>A rank-normalized archaeal taxonomy based on genome phylogeny resolves widespread incomplete and uneven classifications.</title>
        <authorList>
            <person name="Rinke C."/>
            <person name="Chuvochina M."/>
            <person name="Mussig A.J."/>
            <person name="Chaumeil P.-A."/>
            <person name="Waite D.W."/>
            <person name="Whitman W.B."/>
            <person name="Parks D.H."/>
            <person name="Hugenholtz P."/>
        </authorList>
    </citation>
    <scope>NUCLEOTIDE SEQUENCE</scope>
    <source>
        <strain evidence="2">UBA12518</strain>
    </source>
</reference>
<name>A0A832VZT9_9EURY</name>
<evidence type="ECO:0000313" key="3">
    <source>
        <dbReference type="Proteomes" id="UP000600363"/>
    </source>
</evidence>
<feature type="domain" description="DUF362" evidence="1">
    <location>
        <begin position="37"/>
        <end position="231"/>
    </location>
</feature>
<evidence type="ECO:0000313" key="2">
    <source>
        <dbReference type="EMBL" id="HIH69844.1"/>
    </source>
</evidence>
<dbReference type="InterPro" id="IPR007160">
    <property type="entry name" value="DUF362"/>
</dbReference>
<dbReference type="Pfam" id="PF04015">
    <property type="entry name" value="DUF362"/>
    <property type="match status" value="1"/>
</dbReference>
<organism evidence="2 3">
    <name type="scientific">Methermicoccus shengliensis</name>
    <dbReference type="NCBI Taxonomy" id="660064"/>
    <lineage>
        <taxon>Archaea</taxon>
        <taxon>Methanobacteriati</taxon>
        <taxon>Methanobacteriota</taxon>
        <taxon>Stenosarchaea group</taxon>
        <taxon>Methanomicrobia</taxon>
        <taxon>Methanosarcinales</taxon>
        <taxon>Methermicoccaceae</taxon>
        <taxon>Methermicoccus</taxon>
    </lineage>
</organism>
<dbReference type="AlphaFoldDB" id="A0A832VZT9"/>
<dbReference type="Proteomes" id="UP000600363">
    <property type="component" value="Unassembled WGS sequence"/>
</dbReference>
<gene>
    <name evidence="2" type="ORF">HA299_04400</name>
</gene>
<accession>A0A832VZT9</accession>
<proteinExistence type="predicted"/>
<sequence length="290" mass="31753">MSEFKVVVIETTDPGEGTTEALKRLNACEYVQEAQRVLIKPNCVTDDSPESGITTHPMMVRAVCDYLMGCGLSAEQLSVGEGGMASYDTLRTFERIGLKSALEGTRVRLVDLNREERFEVNIPGALVLRRVGVAKSFLNHDCLISCAKLKVHSLATATLCMKNMMGGVRPKNIMHTRIHEKIVDLNRVFAPTLSLIDGVVGCEEHETRGSPVVSNVVIASNNVVACDAVGCYLMGIEPEEVGYLTLAQRAGLGVCDLSQMDIEGDIKRLRRRYRRGPEPSKSEDGLIDVL</sequence>
<dbReference type="EMBL" id="DUIH01000013">
    <property type="protein sequence ID" value="HIH69844.1"/>
    <property type="molecule type" value="Genomic_DNA"/>
</dbReference>
<dbReference type="RefSeq" id="WP_169736232.1">
    <property type="nucleotide sequence ID" value="NZ_DUIH01000013.1"/>
</dbReference>